<name>A0A8T0QZC0_PANVG</name>
<feature type="compositionally biased region" description="Low complexity" evidence="1">
    <location>
        <begin position="84"/>
        <end position="99"/>
    </location>
</feature>
<gene>
    <name evidence="2" type="ORF">PVAP13_6NG232103</name>
</gene>
<evidence type="ECO:0000256" key="1">
    <source>
        <dbReference type="SAM" id="MobiDB-lite"/>
    </source>
</evidence>
<dbReference type="Proteomes" id="UP000823388">
    <property type="component" value="Chromosome 6N"/>
</dbReference>
<comment type="caution">
    <text evidence="2">The sequence shown here is derived from an EMBL/GenBank/DDBJ whole genome shotgun (WGS) entry which is preliminary data.</text>
</comment>
<sequence length="99" mass="10337">MVQKAAPGPKVQSSSATHGEPTAQPQPSATCVGGTPELRSHLNEVRASEDAHTALERARERRHQATDEHASSGVPRARAPPPTATSTRTGPAAGLSRRT</sequence>
<feature type="region of interest" description="Disordered" evidence="1">
    <location>
        <begin position="1"/>
        <end position="99"/>
    </location>
</feature>
<reference evidence="2" key="1">
    <citation type="submission" date="2020-05" db="EMBL/GenBank/DDBJ databases">
        <title>WGS assembly of Panicum virgatum.</title>
        <authorList>
            <person name="Lovell J.T."/>
            <person name="Jenkins J."/>
            <person name="Shu S."/>
            <person name="Juenger T.E."/>
            <person name="Schmutz J."/>
        </authorList>
    </citation>
    <scope>NUCLEOTIDE SEQUENCE</scope>
    <source>
        <strain evidence="2">AP13</strain>
    </source>
</reference>
<dbReference type="EMBL" id="CM029048">
    <property type="protein sequence ID" value="KAG2578133.1"/>
    <property type="molecule type" value="Genomic_DNA"/>
</dbReference>
<organism evidence="2 3">
    <name type="scientific">Panicum virgatum</name>
    <name type="common">Blackwell switchgrass</name>
    <dbReference type="NCBI Taxonomy" id="38727"/>
    <lineage>
        <taxon>Eukaryota</taxon>
        <taxon>Viridiplantae</taxon>
        <taxon>Streptophyta</taxon>
        <taxon>Embryophyta</taxon>
        <taxon>Tracheophyta</taxon>
        <taxon>Spermatophyta</taxon>
        <taxon>Magnoliopsida</taxon>
        <taxon>Liliopsida</taxon>
        <taxon>Poales</taxon>
        <taxon>Poaceae</taxon>
        <taxon>PACMAD clade</taxon>
        <taxon>Panicoideae</taxon>
        <taxon>Panicodae</taxon>
        <taxon>Paniceae</taxon>
        <taxon>Panicinae</taxon>
        <taxon>Panicum</taxon>
        <taxon>Panicum sect. Hiantes</taxon>
    </lineage>
</organism>
<protein>
    <submittedName>
        <fullName evidence="2">Uncharacterized protein</fullName>
    </submittedName>
</protein>
<keyword evidence="3" id="KW-1185">Reference proteome</keyword>
<proteinExistence type="predicted"/>
<evidence type="ECO:0000313" key="2">
    <source>
        <dbReference type="EMBL" id="KAG2578133.1"/>
    </source>
</evidence>
<feature type="compositionally biased region" description="Polar residues" evidence="1">
    <location>
        <begin position="11"/>
        <end position="29"/>
    </location>
</feature>
<dbReference type="AlphaFoldDB" id="A0A8T0QZC0"/>
<evidence type="ECO:0000313" key="3">
    <source>
        <dbReference type="Proteomes" id="UP000823388"/>
    </source>
</evidence>
<feature type="compositionally biased region" description="Basic and acidic residues" evidence="1">
    <location>
        <begin position="38"/>
        <end position="70"/>
    </location>
</feature>
<accession>A0A8T0QZC0</accession>